<accession>A0A967B940</accession>
<comment type="caution">
    <text evidence="2">The sequence shown here is derived from an EMBL/GenBank/DDBJ whole genome shotgun (WGS) entry which is preliminary data.</text>
</comment>
<evidence type="ECO:0000313" key="3">
    <source>
        <dbReference type="Proteomes" id="UP000597459"/>
    </source>
</evidence>
<evidence type="ECO:0000313" key="2">
    <source>
        <dbReference type="EMBL" id="NHO55394.1"/>
    </source>
</evidence>
<dbReference type="AlphaFoldDB" id="A0A967B940"/>
<proteinExistence type="predicted"/>
<dbReference type="Proteomes" id="UP000597459">
    <property type="component" value="Unassembled WGS sequence"/>
</dbReference>
<keyword evidence="1" id="KW-0472">Membrane</keyword>
<sequence>MMTADVVQVVGMTVGSLGAIRGARLTVFGKTKQRKRLGMLFVLGGICFGVVVGGVAHAVQQPGEKPPEGLATVREKYLSKQWWPLYGYIGEGRPEVRIKLPTGLTYDVGVSRDAYNALSVGQAVRLSWSLEPYSIAFMQGGRWVGHLTRPE</sequence>
<keyword evidence="3" id="KW-1185">Reference proteome</keyword>
<evidence type="ECO:0000256" key="1">
    <source>
        <dbReference type="SAM" id="Phobius"/>
    </source>
</evidence>
<name>A0A967B940_9PROT</name>
<gene>
    <name evidence="2" type="ORF">GOB87_15925</name>
</gene>
<dbReference type="EMBL" id="WOTH01000075">
    <property type="protein sequence ID" value="NHO55394.1"/>
    <property type="molecule type" value="Genomic_DNA"/>
</dbReference>
<protein>
    <submittedName>
        <fullName evidence="2">Uncharacterized protein</fullName>
    </submittedName>
</protein>
<feature type="transmembrane region" description="Helical" evidence="1">
    <location>
        <begin position="39"/>
        <end position="59"/>
    </location>
</feature>
<keyword evidence="1" id="KW-1133">Transmembrane helix</keyword>
<organism evidence="2 3">
    <name type="scientific">Acetobacter estunensis</name>
    <dbReference type="NCBI Taxonomy" id="104097"/>
    <lineage>
        <taxon>Bacteria</taxon>
        <taxon>Pseudomonadati</taxon>
        <taxon>Pseudomonadota</taxon>
        <taxon>Alphaproteobacteria</taxon>
        <taxon>Acetobacterales</taxon>
        <taxon>Acetobacteraceae</taxon>
        <taxon>Acetobacter</taxon>
    </lineage>
</organism>
<keyword evidence="1" id="KW-0812">Transmembrane</keyword>
<dbReference type="RefSeq" id="WP_166319060.1">
    <property type="nucleotide sequence ID" value="NZ_WOTH01000075.1"/>
</dbReference>
<reference evidence="2" key="1">
    <citation type="submission" date="2019-11" db="EMBL/GenBank/DDBJ databases">
        <title>Description of new Acetobacter species.</title>
        <authorList>
            <person name="Cleenwerck I."/>
            <person name="Sombolestani A.S."/>
        </authorList>
    </citation>
    <scope>NUCLEOTIDE SEQUENCE</scope>
    <source>
        <strain evidence="2">LMG 1626</strain>
    </source>
</reference>